<feature type="chain" id="PRO_5002906005" evidence="1">
    <location>
        <begin position="24"/>
        <end position="211"/>
    </location>
</feature>
<dbReference type="KEGG" id="bbe:BBR47_04240"/>
<protein>
    <submittedName>
        <fullName evidence="2">Uncharacterized protein</fullName>
    </submittedName>
</protein>
<keyword evidence="3" id="KW-1185">Reference proteome</keyword>
<dbReference type="Proteomes" id="UP000001877">
    <property type="component" value="Chromosome"/>
</dbReference>
<organism evidence="2 3">
    <name type="scientific">Brevibacillus brevis (strain 47 / JCM 6285 / NBRC 100599)</name>
    <dbReference type="NCBI Taxonomy" id="358681"/>
    <lineage>
        <taxon>Bacteria</taxon>
        <taxon>Bacillati</taxon>
        <taxon>Bacillota</taxon>
        <taxon>Bacilli</taxon>
        <taxon>Bacillales</taxon>
        <taxon>Paenibacillaceae</taxon>
        <taxon>Brevibacillus</taxon>
    </lineage>
</organism>
<gene>
    <name evidence="2" type="ordered locus">BBR47_04240</name>
</gene>
<keyword evidence="1" id="KW-0732">Signal</keyword>
<dbReference type="RefSeq" id="WP_012684172.1">
    <property type="nucleotide sequence ID" value="NC_012491.1"/>
</dbReference>
<feature type="signal peptide" evidence="1">
    <location>
        <begin position="1"/>
        <end position="23"/>
    </location>
</feature>
<accession>C0ZJV0</accession>
<proteinExistence type="predicted"/>
<sequence length="211" mass="24422">MKKILIMLSLMLVLVTSGCNKDAADISEDEIRMLAYTYSENVFNNYRYVGSISDFLGNANGKEITLESLQMYVNGYKQGNSRMKIYESVENIISLYLAKHYNEQTIAKLFDANRKLTQLTRQLNDLLTEEHIAAKLTANEIIELRERIDDLLIYVYPEQEQDETGINLYTLITKPEKLLEKYTVTDIDIFFMNVNNAMEQLNNFLEQVGKT</sequence>
<dbReference type="HOGENOM" id="CLU_1302948_0_0_9"/>
<reference evidence="2 3" key="1">
    <citation type="submission" date="2005-03" db="EMBL/GenBank/DDBJ databases">
        <title>Brevibacillus brevis strain 47, complete genome.</title>
        <authorList>
            <person name="Hosoyama A."/>
            <person name="Yamada R."/>
            <person name="Hongo Y."/>
            <person name="Terui Y."/>
            <person name="Ankai A."/>
            <person name="Masuyama W."/>
            <person name="Sekiguchi M."/>
            <person name="Takeda T."/>
            <person name="Asano K."/>
            <person name="Ohji S."/>
            <person name="Ichikawa N."/>
            <person name="Narita S."/>
            <person name="Aoki N."/>
            <person name="Miura H."/>
            <person name="Matsushita S."/>
            <person name="Sekigawa T."/>
            <person name="Yamagata H."/>
            <person name="Yoshikawa H."/>
            <person name="Udaka S."/>
            <person name="Tanikawa S."/>
            <person name="Fujita N."/>
        </authorList>
    </citation>
    <scope>NUCLEOTIDE SEQUENCE [LARGE SCALE GENOMIC DNA]</scope>
    <source>
        <strain evidence="3">47 / JCM 6285 / NBRC 100599</strain>
    </source>
</reference>
<dbReference type="EMBL" id="AP008955">
    <property type="protein sequence ID" value="BAH41401.1"/>
    <property type="molecule type" value="Genomic_DNA"/>
</dbReference>
<evidence type="ECO:0000256" key="1">
    <source>
        <dbReference type="SAM" id="SignalP"/>
    </source>
</evidence>
<dbReference type="AlphaFoldDB" id="C0ZJV0"/>
<evidence type="ECO:0000313" key="2">
    <source>
        <dbReference type="EMBL" id="BAH41401.1"/>
    </source>
</evidence>
<evidence type="ECO:0000313" key="3">
    <source>
        <dbReference type="Proteomes" id="UP000001877"/>
    </source>
</evidence>
<name>C0ZJV0_BREBN</name>
<dbReference type="PROSITE" id="PS51257">
    <property type="entry name" value="PROKAR_LIPOPROTEIN"/>
    <property type="match status" value="1"/>
</dbReference>